<sequence>MELDTMIVQVNDNEKMFYAKIDKYINCLGDKFREKAVIKQQVYNDIMQCLLLAKGKKLDPHSPVFVYWAKQKFILIKIGNIDIVACVKSKKPVCVYEYFYNVIKEGHTNISHGGRDKTIFELNSQYSFIPRFAIDIFMKQCIQCQTRKPIKQHVVSKPIIALGVMTRLQIDLIDMRTRPDKVSSDLVYLWILNCIDHFSKFSWAYPLKNKSAIEVAMKLRELFFVFGPSRILHSDNGREFVASVITDLKNLFPDLVFIHGRPRHPQSQGCIERANGVLCDALGKWMDGNSSSSWSSGLLPVTYGINTRQSSVTKTTPYALMFGQAPRSESDFWKLVYDNGIEDEESLPTPIAELNDDLIDDKDDNRITSDDGIDSEVIDLVSQLSADACSHSLISTPSRHFAIRTVATDHYLATANKKMKLYQDSSKLMGDNFDLNDCVGIEIHSVDRTNTDPKYLPCIIVEKYERNNILLFKLICQYGSLNNTFEAGQLMNLKDACPNDLKLVNIDDLKPITIIEASRLYSRGSTTGRTCNCRGNCAMKTCPYITSIIYGVLYSVVGEMILDYCSTLTFSSKFDYTFDGKASIELVYHFTAAVLIDTIYNGCNTTVFAYGQTGFGKTFTMGGGDLSLTKIDLLHGIYA</sequence>
<keyword evidence="3" id="KW-0505">Motor protein</keyword>
<dbReference type="InterPro" id="IPR001584">
    <property type="entry name" value="Integrase_cat-core"/>
</dbReference>
<evidence type="ECO:0000256" key="1">
    <source>
        <dbReference type="ARBA" id="ARBA00022741"/>
    </source>
</evidence>
<dbReference type="PANTHER" id="PTHR37984:SF5">
    <property type="entry name" value="PROTEIN NYNRIN-LIKE"/>
    <property type="match status" value="1"/>
</dbReference>
<dbReference type="InterPro" id="IPR036397">
    <property type="entry name" value="RNaseH_sf"/>
</dbReference>
<dbReference type="EMBL" id="CAJOBQ010000709">
    <property type="protein sequence ID" value="CAF4406285.1"/>
    <property type="molecule type" value="Genomic_DNA"/>
</dbReference>
<dbReference type="GO" id="GO:0003777">
    <property type="term" value="F:microtubule motor activity"/>
    <property type="evidence" value="ECO:0007669"/>
    <property type="project" value="InterPro"/>
</dbReference>
<evidence type="ECO:0008006" key="9">
    <source>
        <dbReference type="Google" id="ProtNLM"/>
    </source>
</evidence>
<dbReference type="GO" id="GO:0015074">
    <property type="term" value="P:DNA integration"/>
    <property type="evidence" value="ECO:0007669"/>
    <property type="project" value="InterPro"/>
</dbReference>
<dbReference type="InterPro" id="IPR036961">
    <property type="entry name" value="Kinesin_motor_dom_sf"/>
</dbReference>
<gene>
    <name evidence="6" type="ORF">FME351_LOCUS19154</name>
    <name evidence="7" type="ORF">TSG867_LOCUS13370</name>
</gene>
<dbReference type="Gene3D" id="3.30.420.10">
    <property type="entry name" value="Ribonuclease H-like superfamily/Ribonuclease H"/>
    <property type="match status" value="1"/>
</dbReference>
<evidence type="ECO:0000256" key="3">
    <source>
        <dbReference type="PROSITE-ProRule" id="PRU00283"/>
    </source>
</evidence>
<organism evidence="7 8">
    <name type="scientific">Rotaria socialis</name>
    <dbReference type="NCBI Taxonomy" id="392032"/>
    <lineage>
        <taxon>Eukaryota</taxon>
        <taxon>Metazoa</taxon>
        <taxon>Spiralia</taxon>
        <taxon>Gnathifera</taxon>
        <taxon>Rotifera</taxon>
        <taxon>Eurotatoria</taxon>
        <taxon>Bdelloidea</taxon>
        <taxon>Philodinida</taxon>
        <taxon>Philodinidae</taxon>
        <taxon>Rotaria</taxon>
    </lineage>
</organism>
<reference evidence="7" key="1">
    <citation type="submission" date="2021-02" db="EMBL/GenBank/DDBJ databases">
        <authorList>
            <person name="Nowell W R."/>
        </authorList>
    </citation>
    <scope>NUCLEOTIDE SEQUENCE</scope>
</reference>
<comment type="similarity">
    <text evidence="3">Belongs to the TRAFAC class myosin-kinesin ATPase superfamily. Kinesin family.</text>
</comment>
<evidence type="ECO:0000313" key="7">
    <source>
        <dbReference type="EMBL" id="CAF4406285.1"/>
    </source>
</evidence>
<dbReference type="InterPro" id="IPR001752">
    <property type="entry name" value="Kinesin_motor_dom"/>
</dbReference>
<dbReference type="EMBL" id="CAJNYU010002382">
    <property type="protein sequence ID" value="CAF3544469.1"/>
    <property type="molecule type" value="Genomic_DNA"/>
</dbReference>
<dbReference type="InterPro" id="IPR012337">
    <property type="entry name" value="RNaseH-like_sf"/>
</dbReference>
<proteinExistence type="inferred from homology"/>
<keyword evidence="1 3" id="KW-0547">Nucleotide-binding</keyword>
<dbReference type="Pfam" id="PF00225">
    <property type="entry name" value="Kinesin"/>
    <property type="match status" value="1"/>
</dbReference>
<dbReference type="GO" id="GO:0005524">
    <property type="term" value="F:ATP binding"/>
    <property type="evidence" value="ECO:0007669"/>
    <property type="project" value="UniProtKB-UniRule"/>
</dbReference>
<dbReference type="PANTHER" id="PTHR37984">
    <property type="entry name" value="PROTEIN CBG26694"/>
    <property type="match status" value="1"/>
</dbReference>
<dbReference type="PROSITE" id="PS50067">
    <property type="entry name" value="KINESIN_MOTOR_2"/>
    <property type="match status" value="1"/>
</dbReference>
<dbReference type="GO" id="GO:0008017">
    <property type="term" value="F:microtubule binding"/>
    <property type="evidence" value="ECO:0007669"/>
    <property type="project" value="InterPro"/>
</dbReference>
<dbReference type="GO" id="GO:0003676">
    <property type="term" value="F:nucleic acid binding"/>
    <property type="evidence" value="ECO:0007669"/>
    <property type="project" value="InterPro"/>
</dbReference>
<feature type="domain" description="Kinesin motor" evidence="4">
    <location>
        <begin position="511"/>
        <end position="639"/>
    </location>
</feature>
<feature type="domain" description="Integrase catalytic" evidence="5">
    <location>
        <begin position="154"/>
        <end position="325"/>
    </location>
</feature>
<dbReference type="GO" id="GO:0007018">
    <property type="term" value="P:microtubule-based movement"/>
    <property type="evidence" value="ECO:0007669"/>
    <property type="project" value="InterPro"/>
</dbReference>
<dbReference type="AlphaFoldDB" id="A0A820PGZ9"/>
<dbReference type="InterPro" id="IPR050951">
    <property type="entry name" value="Retrovirus_Pol_polyprotein"/>
</dbReference>
<evidence type="ECO:0000259" key="4">
    <source>
        <dbReference type="PROSITE" id="PS50067"/>
    </source>
</evidence>
<comment type="caution">
    <text evidence="7">The sequence shown here is derived from an EMBL/GenBank/DDBJ whole genome shotgun (WGS) entry which is preliminary data.</text>
</comment>
<dbReference type="Proteomes" id="UP000663869">
    <property type="component" value="Unassembled WGS sequence"/>
</dbReference>
<dbReference type="SUPFAM" id="SSF52540">
    <property type="entry name" value="P-loop containing nucleoside triphosphate hydrolases"/>
    <property type="match status" value="1"/>
</dbReference>
<evidence type="ECO:0000313" key="8">
    <source>
        <dbReference type="Proteomes" id="UP000663862"/>
    </source>
</evidence>
<protein>
    <recommendedName>
        <fullName evidence="9">Integrase catalytic domain-containing protein</fullName>
    </recommendedName>
</protein>
<dbReference type="Proteomes" id="UP000663862">
    <property type="component" value="Unassembled WGS sequence"/>
</dbReference>
<evidence type="ECO:0000256" key="2">
    <source>
        <dbReference type="ARBA" id="ARBA00022840"/>
    </source>
</evidence>
<evidence type="ECO:0000259" key="5">
    <source>
        <dbReference type="PROSITE" id="PS50994"/>
    </source>
</evidence>
<name>A0A820PGZ9_9BILA</name>
<keyword evidence="2 3" id="KW-0067">ATP-binding</keyword>
<accession>A0A820PGZ9</accession>
<dbReference type="SUPFAM" id="SSF53098">
    <property type="entry name" value="Ribonuclease H-like"/>
    <property type="match status" value="1"/>
</dbReference>
<evidence type="ECO:0000313" key="6">
    <source>
        <dbReference type="EMBL" id="CAF3544469.1"/>
    </source>
</evidence>
<dbReference type="PROSITE" id="PS50994">
    <property type="entry name" value="INTEGRASE"/>
    <property type="match status" value="1"/>
</dbReference>
<feature type="binding site" evidence="3">
    <location>
        <begin position="611"/>
        <end position="618"/>
    </location>
    <ligand>
        <name>ATP</name>
        <dbReference type="ChEBI" id="CHEBI:30616"/>
    </ligand>
</feature>
<dbReference type="Gene3D" id="3.40.850.10">
    <property type="entry name" value="Kinesin motor domain"/>
    <property type="match status" value="1"/>
</dbReference>
<dbReference type="InterPro" id="IPR027417">
    <property type="entry name" value="P-loop_NTPase"/>
</dbReference>